<keyword evidence="1" id="KW-1133">Transmembrane helix</keyword>
<name>A0A1F7XQW4_9BACT</name>
<dbReference type="AlphaFoldDB" id="A0A1F7XQW4"/>
<reference evidence="2 3" key="1">
    <citation type="journal article" date="2016" name="Nat. Commun.">
        <title>Thousands of microbial genomes shed light on interconnected biogeochemical processes in an aquifer system.</title>
        <authorList>
            <person name="Anantharaman K."/>
            <person name="Brown C.T."/>
            <person name="Hug L.A."/>
            <person name="Sharon I."/>
            <person name="Castelle C.J."/>
            <person name="Probst A.J."/>
            <person name="Thomas B.C."/>
            <person name="Singh A."/>
            <person name="Wilkins M.J."/>
            <person name="Karaoz U."/>
            <person name="Brodie E.L."/>
            <person name="Williams K.H."/>
            <person name="Hubbard S.S."/>
            <person name="Banfield J.F."/>
        </authorList>
    </citation>
    <scope>NUCLEOTIDE SEQUENCE [LARGE SCALE GENOMIC DNA]</scope>
</reference>
<keyword evidence="1" id="KW-0472">Membrane</keyword>
<dbReference type="Proteomes" id="UP000178401">
    <property type="component" value="Unassembled WGS sequence"/>
</dbReference>
<dbReference type="EMBL" id="MGFY01000003">
    <property type="protein sequence ID" value="OGM17442.1"/>
    <property type="molecule type" value="Genomic_DNA"/>
</dbReference>
<organism evidence="2 3">
    <name type="scientific">Candidatus Woesebacteria bacterium RBG_19FT_COMBO_37_29</name>
    <dbReference type="NCBI Taxonomy" id="1802486"/>
    <lineage>
        <taxon>Bacteria</taxon>
        <taxon>Candidatus Woeseibacteriota</taxon>
    </lineage>
</organism>
<proteinExistence type="predicted"/>
<sequence length="103" mass="11776">MKSVFNILIYLIIIITLIPCAVYTECCDEQIDFVLTKTFDNAEENCQGECPPLNQCKNCFVFSEIVLANYITAIPHIENYLIASINKPTFHYANLIWQPPKVS</sequence>
<comment type="caution">
    <text evidence="2">The sequence shown here is derived from an EMBL/GenBank/DDBJ whole genome shotgun (WGS) entry which is preliminary data.</text>
</comment>
<keyword evidence="1" id="KW-0812">Transmembrane</keyword>
<protein>
    <submittedName>
        <fullName evidence="2">Uncharacterized protein</fullName>
    </submittedName>
</protein>
<accession>A0A1F7XQW4</accession>
<feature type="transmembrane region" description="Helical" evidence="1">
    <location>
        <begin position="7"/>
        <end position="24"/>
    </location>
</feature>
<evidence type="ECO:0000313" key="2">
    <source>
        <dbReference type="EMBL" id="OGM17442.1"/>
    </source>
</evidence>
<gene>
    <name evidence="2" type="ORF">A2V55_02510</name>
</gene>
<evidence type="ECO:0000256" key="1">
    <source>
        <dbReference type="SAM" id="Phobius"/>
    </source>
</evidence>
<evidence type="ECO:0000313" key="3">
    <source>
        <dbReference type="Proteomes" id="UP000178401"/>
    </source>
</evidence>